<comment type="caution">
    <text evidence="2">The sequence shown here is derived from an EMBL/GenBank/DDBJ whole genome shotgun (WGS) entry which is preliminary data.</text>
</comment>
<evidence type="ECO:0000313" key="2">
    <source>
        <dbReference type="EMBL" id="PIR44224.1"/>
    </source>
</evidence>
<dbReference type="EMBL" id="PCXV01000017">
    <property type="protein sequence ID" value="PIR44224.1"/>
    <property type="molecule type" value="Genomic_DNA"/>
</dbReference>
<evidence type="ECO:0000313" key="3">
    <source>
        <dbReference type="Proteomes" id="UP000231602"/>
    </source>
</evidence>
<dbReference type="InterPro" id="IPR024439">
    <property type="entry name" value="RNHCP"/>
</dbReference>
<protein>
    <recommendedName>
        <fullName evidence="1">RNHCP domain-containing protein</fullName>
    </recommendedName>
</protein>
<reference evidence="2 3" key="1">
    <citation type="submission" date="2017-09" db="EMBL/GenBank/DDBJ databases">
        <title>Depth-based differentiation of microbial function through sediment-hosted aquifers and enrichment of novel symbionts in the deep terrestrial subsurface.</title>
        <authorList>
            <person name="Probst A.J."/>
            <person name="Ladd B."/>
            <person name="Jarett J.K."/>
            <person name="Geller-Mcgrath D.E."/>
            <person name="Sieber C.M."/>
            <person name="Emerson J.B."/>
            <person name="Anantharaman K."/>
            <person name="Thomas B.C."/>
            <person name="Malmstrom R."/>
            <person name="Stieglmeier M."/>
            <person name="Klingl A."/>
            <person name="Woyke T."/>
            <person name="Ryan C.M."/>
            <person name="Banfield J.F."/>
        </authorList>
    </citation>
    <scope>NUCLEOTIDE SEQUENCE [LARGE SCALE GENOMIC DNA]</scope>
    <source>
        <strain evidence="2">CG10_big_fil_rev_8_21_14_0_10_31_9</strain>
    </source>
</reference>
<gene>
    <name evidence="2" type="ORF">COV23_01005</name>
</gene>
<organism evidence="2 3">
    <name type="scientific">Candidatus Wolfebacteria bacterium CG10_big_fil_rev_8_21_14_0_10_31_9</name>
    <dbReference type="NCBI Taxonomy" id="1975070"/>
    <lineage>
        <taxon>Bacteria</taxon>
        <taxon>Candidatus Wolfeibacteriota</taxon>
    </lineage>
</organism>
<feature type="domain" description="RNHCP" evidence="1">
    <location>
        <begin position="7"/>
        <end position="85"/>
    </location>
</feature>
<name>A0A2H0RDY7_9BACT</name>
<dbReference type="Proteomes" id="UP000231602">
    <property type="component" value="Unassembled WGS sequence"/>
</dbReference>
<evidence type="ECO:0000259" key="1">
    <source>
        <dbReference type="Pfam" id="PF12647"/>
    </source>
</evidence>
<sequence length="97" mass="11289">MFKKNKEDFDCLNCNHKVIGSGYTNHCPKCLHSLHIDIYPGDRSAYCKGMMVPLHIFYEGGMFYIMHKCVKCGIEKKNKTSDKDDLENYFKTLEAEK</sequence>
<dbReference type="AlphaFoldDB" id="A0A2H0RDY7"/>
<dbReference type="Pfam" id="PF12647">
    <property type="entry name" value="RNHCP"/>
    <property type="match status" value="1"/>
</dbReference>
<accession>A0A2H0RDY7</accession>
<proteinExistence type="predicted"/>